<dbReference type="InterPro" id="IPR014001">
    <property type="entry name" value="Helicase_ATP-bd"/>
</dbReference>
<dbReference type="SMART" id="SM00491">
    <property type="entry name" value="HELICc2"/>
    <property type="match status" value="1"/>
</dbReference>
<dbReference type="InterPro" id="IPR006555">
    <property type="entry name" value="ATP-dep_Helicase_C"/>
</dbReference>
<feature type="domain" description="Helicase ATP-binding" evidence="4">
    <location>
        <begin position="257"/>
        <end position="535"/>
    </location>
</feature>
<dbReference type="SMART" id="SM00479">
    <property type="entry name" value="EXOIII"/>
    <property type="match status" value="1"/>
</dbReference>
<evidence type="ECO:0000313" key="5">
    <source>
        <dbReference type="EMBL" id="SUZ70102.1"/>
    </source>
</evidence>
<dbReference type="GO" id="GO:0006260">
    <property type="term" value="P:DNA replication"/>
    <property type="evidence" value="ECO:0007669"/>
    <property type="project" value="InterPro"/>
</dbReference>
<dbReference type="Gene3D" id="3.40.50.300">
    <property type="entry name" value="P-loop containing nucleotide triphosphate hydrolases"/>
    <property type="match status" value="2"/>
</dbReference>
<dbReference type="PANTHER" id="PTHR11472:SF34">
    <property type="entry name" value="REGULATOR OF TELOMERE ELONGATION HELICASE 1"/>
    <property type="match status" value="1"/>
</dbReference>
<dbReference type="InterPro" id="IPR013520">
    <property type="entry name" value="Ribonucl_H"/>
</dbReference>
<name>A0A381PSS1_9ZZZZ</name>
<evidence type="ECO:0000259" key="4">
    <source>
        <dbReference type="PROSITE" id="PS51193"/>
    </source>
</evidence>
<keyword evidence="1" id="KW-0547">Nucleotide-binding</keyword>
<dbReference type="InterPro" id="IPR036397">
    <property type="entry name" value="RNaseH_sf"/>
</dbReference>
<gene>
    <name evidence="5" type="ORF">METZ01_LOCUS22956</name>
</gene>
<dbReference type="SMART" id="SM00487">
    <property type="entry name" value="DEXDc"/>
    <property type="match status" value="1"/>
</dbReference>
<dbReference type="InterPro" id="IPR012337">
    <property type="entry name" value="RNaseH-like_sf"/>
</dbReference>
<sequence length="932" mass="106372">MEIKKLLNQLSLSEYIAFDFETTGLSSDNDRIIEIAAIKFIDGNPVDRFVTLVNPQRPIDPFITDITGISDKMVKEEPIELDVLDDFLEFLSDLPLVAHNISFDKSFLDAICKRYEKTKKNNLLFDTLQLSRTLLFFHPVHNLGSISEYFGLSSDGSHRAEKDTENCGMIFQELVYEAASYPLETISKILDITSSINAPNNDLYLNLAEELQLIGNIDSGITKSKIEKTIYNNIFNYKGINDVSTISVSDVFNDEGLLSDLIENYEYRPSQEKYSTEIQKIINGQKNIGVLEAGTGLGKTFGYLFPAIMQSKERGKCVLISCYTKNLQDQLFYKDLPILSNALGVSLNAALLKGRNNYICKTRLNWLMNEKNKILSSKDIESILPLIIWLSYTNTGDLSECSGFWNSRPVKIPSLIKSEKGYCTTAICGKNDGCYFGKIRRAAQNTELLVINHALLFAEIESEGILPEHDTIIIDEAHNLVDTAYNQLQKSINAIPIISAIERIDPENKSATFWKKQLDYVSSKKKSLSDLIIDLHELIERCKLKANTLFDEIIFNVKSRFNPSSKYAEKYIIYDLKEEYGIFDNEFQLLKADIGSILEILSSFNMQIKSIDEMNSEFSEILTQIESHVDNLNTILKLIDDLTQDQNLDWVYWQEGIYRKGEDLELVLYGSPIDISKNLVKEFFNKVDYCILTSATLRVDDSFEYYYTRTGLNLLDFENVKSGVFHSPFYYEDQVTYFQYTGRNGQDPVLQANLIYELHKRYNKRILALFTSKFALTNAYQELRKKPDSRNMPIFAQIRGSSRHSIIKGMHATKNGIILGTNTFWEGIDLPGELLEILILGKLPFGVPTEPTNKAFSDLLESQNRNPFLEFNVPESVIKFRQGFGRLIRTTKDNGVFIVMDERVAKKRYGKSFSDAIPSEMIPFSNINEIHI</sequence>
<dbReference type="InterPro" id="IPR014013">
    <property type="entry name" value="Helic_SF1/SF2_ATP-bd_DinG/Rad3"/>
</dbReference>
<dbReference type="GO" id="GO:0003677">
    <property type="term" value="F:DNA binding"/>
    <property type="evidence" value="ECO:0007669"/>
    <property type="project" value="InterPro"/>
</dbReference>
<accession>A0A381PSS1</accession>
<evidence type="ECO:0000256" key="3">
    <source>
        <dbReference type="ARBA" id="ARBA00022840"/>
    </source>
</evidence>
<protein>
    <recommendedName>
        <fullName evidence="4">Helicase ATP-binding domain-containing protein</fullName>
    </recommendedName>
</protein>
<evidence type="ECO:0000256" key="1">
    <source>
        <dbReference type="ARBA" id="ARBA00022741"/>
    </source>
</evidence>
<dbReference type="CDD" id="cd06127">
    <property type="entry name" value="DEDDh"/>
    <property type="match status" value="1"/>
</dbReference>
<dbReference type="GO" id="GO:0003678">
    <property type="term" value="F:DNA helicase activity"/>
    <property type="evidence" value="ECO:0007669"/>
    <property type="project" value="TreeGrafter"/>
</dbReference>
<dbReference type="GO" id="GO:0016818">
    <property type="term" value="F:hydrolase activity, acting on acid anhydrides, in phosphorus-containing anhydrides"/>
    <property type="evidence" value="ECO:0007669"/>
    <property type="project" value="InterPro"/>
</dbReference>
<dbReference type="Pfam" id="PF00929">
    <property type="entry name" value="RNase_T"/>
    <property type="match status" value="1"/>
</dbReference>
<dbReference type="PROSITE" id="PS51193">
    <property type="entry name" value="HELICASE_ATP_BIND_2"/>
    <property type="match status" value="1"/>
</dbReference>
<dbReference type="SUPFAM" id="SSF52540">
    <property type="entry name" value="P-loop containing nucleoside triphosphate hydrolases"/>
    <property type="match status" value="1"/>
</dbReference>
<dbReference type="GO" id="GO:0005524">
    <property type="term" value="F:ATP binding"/>
    <property type="evidence" value="ECO:0007669"/>
    <property type="project" value="UniProtKB-KW"/>
</dbReference>
<dbReference type="Gene3D" id="3.30.420.10">
    <property type="entry name" value="Ribonuclease H-like superfamily/Ribonuclease H"/>
    <property type="match status" value="1"/>
</dbReference>
<dbReference type="PANTHER" id="PTHR11472">
    <property type="entry name" value="DNA REPAIR DEAD HELICASE RAD3/XP-D SUBFAMILY MEMBER"/>
    <property type="match status" value="1"/>
</dbReference>
<dbReference type="InterPro" id="IPR045028">
    <property type="entry name" value="DinG/Rad3-like"/>
</dbReference>
<keyword evidence="2" id="KW-0378">Hydrolase</keyword>
<dbReference type="AlphaFoldDB" id="A0A381PSS1"/>
<dbReference type="NCBIfam" id="TIGR00573">
    <property type="entry name" value="dnaq"/>
    <property type="match status" value="1"/>
</dbReference>
<dbReference type="InterPro" id="IPR006054">
    <property type="entry name" value="DnaQ"/>
</dbReference>
<dbReference type="SUPFAM" id="SSF53098">
    <property type="entry name" value="Ribonuclease H-like"/>
    <property type="match status" value="1"/>
</dbReference>
<dbReference type="Pfam" id="PF13307">
    <property type="entry name" value="Helicase_C_2"/>
    <property type="match status" value="1"/>
</dbReference>
<organism evidence="5">
    <name type="scientific">marine metagenome</name>
    <dbReference type="NCBI Taxonomy" id="408172"/>
    <lineage>
        <taxon>unclassified sequences</taxon>
        <taxon>metagenomes</taxon>
        <taxon>ecological metagenomes</taxon>
    </lineage>
</organism>
<dbReference type="GO" id="GO:0003887">
    <property type="term" value="F:DNA-directed DNA polymerase activity"/>
    <property type="evidence" value="ECO:0007669"/>
    <property type="project" value="InterPro"/>
</dbReference>
<dbReference type="EMBL" id="UINC01001081">
    <property type="protein sequence ID" value="SUZ70102.1"/>
    <property type="molecule type" value="Genomic_DNA"/>
</dbReference>
<dbReference type="FunFam" id="3.30.420.10:FF:000045">
    <property type="entry name" value="3'-5' exonuclease DinG"/>
    <property type="match status" value="1"/>
</dbReference>
<dbReference type="InterPro" id="IPR027417">
    <property type="entry name" value="P-loop_NTPase"/>
</dbReference>
<evidence type="ECO:0000256" key="2">
    <source>
        <dbReference type="ARBA" id="ARBA00022801"/>
    </source>
</evidence>
<keyword evidence="3" id="KW-0067">ATP-binding</keyword>
<reference evidence="5" key="1">
    <citation type="submission" date="2018-05" db="EMBL/GenBank/DDBJ databases">
        <authorList>
            <person name="Lanie J.A."/>
            <person name="Ng W.-L."/>
            <person name="Kazmierczak K.M."/>
            <person name="Andrzejewski T.M."/>
            <person name="Davidsen T.M."/>
            <person name="Wayne K.J."/>
            <person name="Tettelin H."/>
            <person name="Glass J.I."/>
            <person name="Rusch D."/>
            <person name="Podicherti R."/>
            <person name="Tsui H.-C.T."/>
            <person name="Winkler M.E."/>
        </authorList>
    </citation>
    <scope>NUCLEOTIDE SEQUENCE</scope>
</reference>
<proteinExistence type="predicted"/>